<dbReference type="GO" id="GO:0070497">
    <property type="term" value="F:6-carboxytetrahydropterin synthase activity"/>
    <property type="evidence" value="ECO:0007669"/>
    <property type="project" value="UniProtKB-EC"/>
</dbReference>
<organism evidence="11 12">
    <name type="scientific">Mucilaginibacter xinganensis</name>
    <dbReference type="NCBI Taxonomy" id="1234841"/>
    <lineage>
        <taxon>Bacteria</taxon>
        <taxon>Pseudomonadati</taxon>
        <taxon>Bacteroidota</taxon>
        <taxon>Sphingobacteriia</taxon>
        <taxon>Sphingobacteriales</taxon>
        <taxon>Sphingobacteriaceae</taxon>
        <taxon>Mucilaginibacter</taxon>
    </lineage>
</organism>
<sequence length="139" mass="16100">MMIHITRKEHFNAAHRMYREEWSDEQNAEVFGKCANPNWHGHNYNLLVTVKGEITHATGYLIDLKDLKVIINDYVIEKLDHKNLNKDVDFMAGKMASTELLCIEIFNQLKAPIEANEGVFLHSVKLYETENNSAEYFGD</sequence>
<keyword evidence="6 8" id="KW-0456">Lyase</keyword>
<reference evidence="11 12" key="1">
    <citation type="submission" date="2017-08" db="EMBL/GenBank/DDBJ databases">
        <title>Complete genome sequence of Mucilaginibacter sp. strain BJC16-A31.</title>
        <authorList>
            <consortium name="Henan University of Science and Technology"/>
            <person name="You X."/>
        </authorList>
    </citation>
    <scope>NUCLEOTIDE SEQUENCE [LARGE SCALE GENOMIC DNA]</scope>
    <source>
        <strain evidence="11 12">BJC16-A31</strain>
    </source>
</reference>
<comment type="catalytic activity">
    <reaction evidence="7 8">
        <text>7,8-dihydroneopterin 3'-triphosphate + H2O = 6-carboxy-5,6,7,8-tetrahydropterin + triphosphate + acetaldehyde + 2 H(+)</text>
        <dbReference type="Rhea" id="RHEA:27966"/>
        <dbReference type="ChEBI" id="CHEBI:15343"/>
        <dbReference type="ChEBI" id="CHEBI:15377"/>
        <dbReference type="ChEBI" id="CHEBI:15378"/>
        <dbReference type="ChEBI" id="CHEBI:18036"/>
        <dbReference type="ChEBI" id="CHEBI:58462"/>
        <dbReference type="ChEBI" id="CHEBI:61032"/>
        <dbReference type="EC" id="4.1.2.50"/>
    </reaction>
</comment>
<dbReference type="Pfam" id="PF01242">
    <property type="entry name" value="PTPS"/>
    <property type="match status" value="1"/>
</dbReference>
<keyword evidence="12" id="KW-1185">Reference proteome</keyword>
<keyword evidence="4 8" id="KW-0479">Metal-binding</keyword>
<proteinExistence type="inferred from homology"/>
<feature type="binding site" evidence="10">
    <location>
        <position position="15"/>
    </location>
    <ligand>
        <name>Zn(2+)</name>
        <dbReference type="ChEBI" id="CHEBI:29105"/>
    </ligand>
</feature>
<accession>A0A223NQQ3</accession>
<dbReference type="Proteomes" id="UP000215002">
    <property type="component" value="Chromosome"/>
</dbReference>
<feature type="active site" description="Charge relay system" evidence="9">
    <location>
        <position position="81"/>
    </location>
</feature>
<evidence type="ECO:0000256" key="4">
    <source>
        <dbReference type="ARBA" id="ARBA00022723"/>
    </source>
</evidence>
<feature type="binding site" evidence="10">
    <location>
        <position position="42"/>
    </location>
    <ligand>
        <name>Zn(2+)</name>
        <dbReference type="ChEBI" id="CHEBI:29105"/>
    </ligand>
</feature>
<dbReference type="SUPFAM" id="SSF55620">
    <property type="entry name" value="Tetrahydrobiopterin biosynthesis enzymes-like"/>
    <property type="match status" value="1"/>
</dbReference>
<evidence type="ECO:0000256" key="2">
    <source>
        <dbReference type="ARBA" id="ARBA00008900"/>
    </source>
</evidence>
<dbReference type="EMBL" id="CP022743">
    <property type="protein sequence ID" value="ASU32126.1"/>
    <property type="molecule type" value="Genomic_DNA"/>
</dbReference>
<gene>
    <name evidence="11" type="ORF">MuYL_0223</name>
</gene>
<dbReference type="InterPro" id="IPR007115">
    <property type="entry name" value="6-PTP_synth/QueD"/>
</dbReference>
<protein>
    <recommendedName>
        <fullName evidence="3 8">6-carboxy-5,6,7,8-tetrahydropterin synthase</fullName>
        <ecNumber evidence="8">4.-.-.-</ecNumber>
    </recommendedName>
</protein>
<dbReference type="InterPro" id="IPR038418">
    <property type="entry name" value="6-PTP_synth/QueD_sf"/>
</dbReference>
<evidence type="ECO:0000256" key="8">
    <source>
        <dbReference type="PIRNR" id="PIRNR006113"/>
    </source>
</evidence>
<evidence type="ECO:0000313" key="12">
    <source>
        <dbReference type="Proteomes" id="UP000215002"/>
    </source>
</evidence>
<dbReference type="FunFam" id="3.30.479.10:FF:000003">
    <property type="entry name" value="6-pyruvoyl tetrahydrobiopterin synthase"/>
    <property type="match status" value="1"/>
</dbReference>
<keyword evidence="5 8" id="KW-0862">Zinc</keyword>
<dbReference type="GO" id="GO:0008616">
    <property type="term" value="P:tRNA queuosine(34) biosynthetic process"/>
    <property type="evidence" value="ECO:0007669"/>
    <property type="project" value="UniProtKB-KW"/>
</dbReference>
<evidence type="ECO:0000256" key="3">
    <source>
        <dbReference type="ARBA" id="ARBA00018141"/>
    </source>
</evidence>
<evidence type="ECO:0000256" key="9">
    <source>
        <dbReference type="PIRSR" id="PIRSR006113-1"/>
    </source>
</evidence>
<dbReference type="PIRSF" id="PIRSF006113">
    <property type="entry name" value="PTP_synth"/>
    <property type="match status" value="1"/>
</dbReference>
<comment type="similarity">
    <text evidence="2 8">Belongs to the PTPS family. QueD subfamily.</text>
</comment>
<dbReference type="AlphaFoldDB" id="A0A223NQQ3"/>
<dbReference type="PANTHER" id="PTHR12589">
    <property type="entry name" value="PYRUVOYL TETRAHYDROBIOPTERIN SYNTHASE"/>
    <property type="match status" value="1"/>
</dbReference>
<keyword evidence="8" id="KW-0671">Queuosine biosynthesis</keyword>
<evidence type="ECO:0000256" key="5">
    <source>
        <dbReference type="ARBA" id="ARBA00022833"/>
    </source>
</evidence>
<evidence type="ECO:0000256" key="10">
    <source>
        <dbReference type="PIRSR" id="PIRSR006113-2"/>
    </source>
</evidence>
<evidence type="ECO:0000256" key="6">
    <source>
        <dbReference type="ARBA" id="ARBA00023239"/>
    </source>
</evidence>
<dbReference type="PANTHER" id="PTHR12589:SF7">
    <property type="entry name" value="6-PYRUVOYL TETRAHYDROBIOPTERIN SYNTHASE"/>
    <property type="match status" value="1"/>
</dbReference>
<feature type="active site" description="Proton acceptor" evidence="9">
    <location>
        <position position="34"/>
    </location>
</feature>
<evidence type="ECO:0000256" key="1">
    <source>
        <dbReference type="ARBA" id="ARBA00005061"/>
    </source>
</evidence>
<name>A0A223NQQ3_9SPHI</name>
<dbReference type="EC" id="4.-.-.-" evidence="8"/>
<comment type="pathway">
    <text evidence="1 8">Purine metabolism; 7-cyano-7-deazaguanine biosynthesis.</text>
</comment>
<dbReference type="Gene3D" id="3.30.479.10">
    <property type="entry name" value="6-pyruvoyl tetrahydropterin synthase/QueD"/>
    <property type="match status" value="1"/>
</dbReference>
<evidence type="ECO:0000313" key="11">
    <source>
        <dbReference type="EMBL" id="ASU32126.1"/>
    </source>
</evidence>
<comment type="cofactor">
    <cofactor evidence="8 10">
        <name>Zn(2+)</name>
        <dbReference type="ChEBI" id="CHEBI:29105"/>
    </cofactor>
    <text evidence="8 10">Binds 1 zinc ion per subunit.</text>
</comment>
<dbReference type="KEGG" id="muc:MuYL_0223"/>
<evidence type="ECO:0000256" key="7">
    <source>
        <dbReference type="ARBA" id="ARBA00048807"/>
    </source>
</evidence>
<dbReference type="GO" id="GO:0046872">
    <property type="term" value="F:metal ion binding"/>
    <property type="evidence" value="ECO:0007669"/>
    <property type="project" value="UniProtKB-KW"/>
</dbReference>
<feature type="active site" description="Charge relay system" evidence="9">
    <location>
        <position position="128"/>
    </location>
</feature>
<feature type="binding site" evidence="10">
    <location>
        <position position="40"/>
    </location>
    <ligand>
        <name>Zn(2+)</name>
        <dbReference type="ChEBI" id="CHEBI:29105"/>
    </ligand>
</feature>
<dbReference type="UniPathway" id="UPA00391"/>